<comment type="caution">
    <text evidence="5">The sequence shown here is derived from an EMBL/GenBank/DDBJ whole genome shotgun (WGS) entry which is preliminary data.</text>
</comment>
<protein>
    <recommendedName>
        <fullName evidence="4">Subtilisin-like protease fibronectin type-III domain-containing protein</fullName>
    </recommendedName>
</protein>
<feature type="domain" description="Subtilisin-like protease fibronectin type-III" evidence="4">
    <location>
        <begin position="73"/>
        <end position="169"/>
    </location>
</feature>
<dbReference type="EMBL" id="BTGU01000012">
    <property type="protein sequence ID" value="GMN41400.1"/>
    <property type="molecule type" value="Genomic_DNA"/>
</dbReference>
<dbReference type="GO" id="GO:0004252">
    <property type="term" value="F:serine-type endopeptidase activity"/>
    <property type="evidence" value="ECO:0007669"/>
    <property type="project" value="InterPro"/>
</dbReference>
<reference evidence="5" key="1">
    <citation type="submission" date="2023-07" db="EMBL/GenBank/DDBJ databases">
        <title>draft genome sequence of fig (Ficus carica).</title>
        <authorList>
            <person name="Takahashi T."/>
            <person name="Nishimura K."/>
        </authorList>
    </citation>
    <scope>NUCLEOTIDE SEQUENCE</scope>
</reference>
<evidence type="ECO:0000313" key="6">
    <source>
        <dbReference type="Proteomes" id="UP001187192"/>
    </source>
</evidence>
<dbReference type="InterPro" id="IPR045051">
    <property type="entry name" value="SBT"/>
</dbReference>
<dbReference type="Gene3D" id="3.40.50.200">
    <property type="entry name" value="Peptidase S8/S53 domain"/>
    <property type="match status" value="1"/>
</dbReference>
<dbReference type="InterPro" id="IPR036852">
    <property type="entry name" value="Peptidase_S8/S53_dom_sf"/>
</dbReference>
<gene>
    <name evidence="5" type="ORF">TIFTF001_010623</name>
</gene>
<dbReference type="GO" id="GO:0005576">
    <property type="term" value="C:extracellular region"/>
    <property type="evidence" value="ECO:0007669"/>
    <property type="project" value="UniProtKB-SubCell"/>
</dbReference>
<comment type="subcellular location">
    <subcellularLocation>
        <location evidence="1">Secreted</location>
    </subcellularLocation>
</comment>
<accession>A0AA87ZYH8</accession>
<keyword evidence="6" id="KW-1185">Reference proteome</keyword>
<name>A0AA87ZYH8_FICCA</name>
<evidence type="ECO:0000256" key="3">
    <source>
        <dbReference type="ARBA" id="ARBA00022729"/>
    </source>
</evidence>
<dbReference type="AlphaFoldDB" id="A0AA87ZYH8"/>
<keyword evidence="3" id="KW-0732">Signal</keyword>
<evidence type="ECO:0000256" key="1">
    <source>
        <dbReference type="ARBA" id="ARBA00004613"/>
    </source>
</evidence>
<dbReference type="Gene3D" id="2.60.40.2310">
    <property type="match status" value="1"/>
</dbReference>
<evidence type="ECO:0000259" key="4">
    <source>
        <dbReference type="Pfam" id="PF17766"/>
    </source>
</evidence>
<sequence length="173" mass="18896">MSTNLNPEAEFAYGTGQINPVKALSPGLIYDVEENDYVKFLCGQGYDTKRLRIITGDKSSCSSSDEIIGSARDLNYPAFALSVSPSESINHVFSRTVTNVGSSNSTYKANLTTPDGLKITVKPSILSFNSVRQKLSYELKVLGTVDTFVVSASLVWDDGTFQVRSPIAIYLEY</sequence>
<dbReference type="InterPro" id="IPR041469">
    <property type="entry name" value="Subtilisin-like_FN3"/>
</dbReference>
<comment type="similarity">
    <text evidence="2">Belongs to the peptidase S8 family.</text>
</comment>
<proteinExistence type="inferred from homology"/>
<dbReference type="Proteomes" id="UP001187192">
    <property type="component" value="Unassembled WGS sequence"/>
</dbReference>
<organism evidence="5 6">
    <name type="scientific">Ficus carica</name>
    <name type="common">Common fig</name>
    <dbReference type="NCBI Taxonomy" id="3494"/>
    <lineage>
        <taxon>Eukaryota</taxon>
        <taxon>Viridiplantae</taxon>
        <taxon>Streptophyta</taxon>
        <taxon>Embryophyta</taxon>
        <taxon>Tracheophyta</taxon>
        <taxon>Spermatophyta</taxon>
        <taxon>Magnoliopsida</taxon>
        <taxon>eudicotyledons</taxon>
        <taxon>Gunneridae</taxon>
        <taxon>Pentapetalae</taxon>
        <taxon>rosids</taxon>
        <taxon>fabids</taxon>
        <taxon>Rosales</taxon>
        <taxon>Moraceae</taxon>
        <taxon>Ficeae</taxon>
        <taxon>Ficus</taxon>
    </lineage>
</organism>
<dbReference type="GO" id="GO:0006508">
    <property type="term" value="P:proteolysis"/>
    <property type="evidence" value="ECO:0007669"/>
    <property type="project" value="InterPro"/>
</dbReference>
<dbReference type="PANTHER" id="PTHR10795">
    <property type="entry name" value="PROPROTEIN CONVERTASE SUBTILISIN/KEXIN"/>
    <property type="match status" value="1"/>
</dbReference>
<dbReference type="Pfam" id="PF17766">
    <property type="entry name" value="fn3_6"/>
    <property type="match status" value="1"/>
</dbReference>
<evidence type="ECO:0000256" key="2">
    <source>
        <dbReference type="ARBA" id="ARBA00011073"/>
    </source>
</evidence>
<dbReference type="Gramene" id="FCD_00015797-RA">
    <property type="protein sequence ID" value="FCD_00015797-RA:cds"/>
    <property type="gene ID" value="FCD_00015797"/>
</dbReference>
<evidence type="ECO:0000313" key="5">
    <source>
        <dbReference type="EMBL" id="GMN41400.1"/>
    </source>
</evidence>